<dbReference type="Gene3D" id="1.20.1540.10">
    <property type="entry name" value="Rhomboid-like"/>
    <property type="match status" value="1"/>
</dbReference>
<sequence length="225" mass="23779">MTDPAPPLPRRRPAGAILAIFALCLLPELVLLGADAGLWGTAHWRNMVYQYGAFWPGLLGNWRPNYPGQAAAMFLSYGFLHAGLWHFVLNMATLFSLGTPLAARLGQARFLVLWALSTLGGAAGYALLSDTPQPMVGASGALFGLAGALIGSDLADRLADDGIETGRALAALALTLLGLIALNAAMYWAMGGRLAWQTHLGGFMAGWGAILLLDRDPRISPRGPD</sequence>
<dbReference type="GO" id="GO:0008233">
    <property type="term" value="F:peptidase activity"/>
    <property type="evidence" value="ECO:0007669"/>
    <property type="project" value="UniProtKB-KW"/>
</dbReference>
<comment type="subcellular location">
    <subcellularLocation>
        <location evidence="1">Membrane</location>
        <topology evidence="1">Multi-pass membrane protein</topology>
    </subcellularLocation>
</comment>
<keyword evidence="4" id="KW-0378">Hydrolase</keyword>
<feature type="transmembrane region" description="Helical" evidence="7">
    <location>
        <begin position="134"/>
        <end position="155"/>
    </location>
</feature>
<keyword evidence="9" id="KW-0645">Protease</keyword>
<feature type="transmembrane region" description="Helical" evidence="7">
    <location>
        <begin position="110"/>
        <end position="128"/>
    </location>
</feature>
<dbReference type="RefSeq" id="WP_125403188.1">
    <property type="nucleotide sequence ID" value="NZ_JBEHHI010000005.1"/>
</dbReference>
<evidence type="ECO:0000256" key="1">
    <source>
        <dbReference type="ARBA" id="ARBA00004141"/>
    </source>
</evidence>
<feature type="domain" description="Peptidase S54 rhomboid" evidence="8">
    <location>
        <begin position="74"/>
        <end position="212"/>
    </location>
</feature>
<comment type="similarity">
    <text evidence="2">Belongs to the peptidase S54 family.</text>
</comment>
<evidence type="ECO:0000256" key="3">
    <source>
        <dbReference type="ARBA" id="ARBA00022692"/>
    </source>
</evidence>
<evidence type="ECO:0000259" key="8">
    <source>
        <dbReference type="Pfam" id="PF01694"/>
    </source>
</evidence>
<evidence type="ECO:0000313" key="9">
    <source>
        <dbReference type="EMBL" id="MEX5730244.1"/>
    </source>
</evidence>
<keyword evidence="10" id="KW-1185">Reference proteome</keyword>
<keyword evidence="6 7" id="KW-0472">Membrane</keyword>
<protein>
    <submittedName>
        <fullName evidence="9">Rhomboid protease GluP</fullName>
    </submittedName>
</protein>
<evidence type="ECO:0000256" key="7">
    <source>
        <dbReference type="SAM" id="Phobius"/>
    </source>
</evidence>
<reference evidence="9 10" key="1">
    <citation type="submission" date="2024-06" db="EMBL/GenBank/DDBJ databases">
        <title>Genome of Rhodovulum iodosum, a marine photoferrotroph.</title>
        <authorList>
            <person name="Bianchini G."/>
            <person name="Nikeleit V."/>
            <person name="Kappler A."/>
            <person name="Bryce C."/>
            <person name="Sanchez-Baracaldo P."/>
        </authorList>
    </citation>
    <scope>NUCLEOTIDE SEQUENCE [LARGE SCALE GENOMIC DNA]</scope>
    <source>
        <strain evidence="9 10">UT/N1</strain>
    </source>
</reference>
<evidence type="ECO:0000256" key="5">
    <source>
        <dbReference type="ARBA" id="ARBA00022989"/>
    </source>
</evidence>
<evidence type="ECO:0000256" key="4">
    <source>
        <dbReference type="ARBA" id="ARBA00022801"/>
    </source>
</evidence>
<comment type="caution">
    <text evidence="9">The sequence shown here is derived from an EMBL/GenBank/DDBJ whole genome shotgun (WGS) entry which is preliminary data.</text>
</comment>
<feature type="transmembrane region" description="Helical" evidence="7">
    <location>
        <begin position="167"/>
        <end position="188"/>
    </location>
</feature>
<evidence type="ECO:0000256" key="6">
    <source>
        <dbReference type="ARBA" id="ARBA00023136"/>
    </source>
</evidence>
<proteinExistence type="inferred from homology"/>
<gene>
    <name evidence="9" type="ORF">Ga0609869_003597</name>
</gene>
<accession>A0ABV3XY51</accession>
<dbReference type="InterPro" id="IPR022764">
    <property type="entry name" value="Peptidase_S54_rhomboid_dom"/>
</dbReference>
<dbReference type="Pfam" id="PF01694">
    <property type="entry name" value="Rhomboid"/>
    <property type="match status" value="1"/>
</dbReference>
<feature type="transmembrane region" description="Helical" evidence="7">
    <location>
        <begin position="194"/>
        <end position="213"/>
    </location>
</feature>
<dbReference type="SUPFAM" id="SSF144091">
    <property type="entry name" value="Rhomboid-like"/>
    <property type="match status" value="1"/>
</dbReference>
<dbReference type="EMBL" id="JBEHHI010000005">
    <property type="protein sequence ID" value="MEX5730244.1"/>
    <property type="molecule type" value="Genomic_DNA"/>
</dbReference>
<organism evidence="9 10">
    <name type="scientific">Rhodovulum iodosum</name>
    <dbReference type="NCBI Taxonomy" id="68291"/>
    <lineage>
        <taxon>Bacteria</taxon>
        <taxon>Pseudomonadati</taxon>
        <taxon>Pseudomonadota</taxon>
        <taxon>Alphaproteobacteria</taxon>
        <taxon>Rhodobacterales</taxon>
        <taxon>Paracoccaceae</taxon>
        <taxon>Rhodovulum</taxon>
    </lineage>
</organism>
<dbReference type="PANTHER" id="PTHR43731">
    <property type="entry name" value="RHOMBOID PROTEASE"/>
    <property type="match status" value="1"/>
</dbReference>
<name>A0ABV3XY51_9RHOB</name>
<keyword evidence="3 7" id="KW-0812">Transmembrane</keyword>
<dbReference type="Proteomes" id="UP001560019">
    <property type="component" value="Unassembled WGS sequence"/>
</dbReference>
<dbReference type="GO" id="GO:0006508">
    <property type="term" value="P:proteolysis"/>
    <property type="evidence" value="ECO:0007669"/>
    <property type="project" value="UniProtKB-KW"/>
</dbReference>
<dbReference type="InterPro" id="IPR035952">
    <property type="entry name" value="Rhomboid-like_sf"/>
</dbReference>
<evidence type="ECO:0000313" key="10">
    <source>
        <dbReference type="Proteomes" id="UP001560019"/>
    </source>
</evidence>
<dbReference type="InterPro" id="IPR050925">
    <property type="entry name" value="Rhomboid_protease_S54"/>
</dbReference>
<evidence type="ECO:0000256" key="2">
    <source>
        <dbReference type="ARBA" id="ARBA00009045"/>
    </source>
</evidence>
<keyword evidence="5 7" id="KW-1133">Transmembrane helix</keyword>
<dbReference type="PANTHER" id="PTHR43731:SF14">
    <property type="entry name" value="PRESENILIN-ASSOCIATED RHOMBOID-LIKE PROTEIN, MITOCHONDRIAL"/>
    <property type="match status" value="1"/>
</dbReference>